<dbReference type="SMART" id="SM00133">
    <property type="entry name" value="S_TK_X"/>
    <property type="match status" value="1"/>
</dbReference>
<evidence type="ECO:0000259" key="11">
    <source>
        <dbReference type="PROSITE" id="PS50011"/>
    </source>
</evidence>
<keyword evidence="7" id="KW-0418">Kinase</keyword>
<comment type="catalytic activity">
    <reaction evidence="10">
        <text>L-seryl-[protein] + ATP = O-phospho-L-seryl-[protein] + ADP + H(+)</text>
        <dbReference type="Rhea" id="RHEA:17989"/>
        <dbReference type="Rhea" id="RHEA-COMP:9863"/>
        <dbReference type="Rhea" id="RHEA-COMP:11604"/>
        <dbReference type="ChEBI" id="CHEBI:15378"/>
        <dbReference type="ChEBI" id="CHEBI:29999"/>
        <dbReference type="ChEBI" id="CHEBI:30616"/>
        <dbReference type="ChEBI" id="CHEBI:83421"/>
        <dbReference type="ChEBI" id="CHEBI:456216"/>
        <dbReference type="EC" id="2.7.11.1"/>
    </reaction>
</comment>
<dbReference type="CDD" id="cd05123">
    <property type="entry name" value="STKc_AGC"/>
    <property type="match status" value="1"/>
</dbReference>
<comment type="similarity">
    <text evidence="1">Belongs to the protein kinase superfamily. AGC Ser/Thr protein kinase family.</text>
</comment>
<dbReference type="Proteomes" id="UP000688137">
    <property type="component" value="Unassembled WGS sequence"/>
</dbReference>
<dbReference type="InterPro" id="IPR045270">
    <property type="entry name" value="STKc_AGC"/>
</dbReference>
<accession>A0A8S1JSW7</accession>
<protein>
    <recommendedName>
        <fullName evidence="2">non-specific serine/threonine protein kinase</fullName>
        <ecNumber evidence="2">2.7.11.1</ecNumber>
    </recommendedName>
</protein>
<evidence type="ECO:0000259" key="12">
    <source>
        <dbReference type="PROSITE" id="PS51285"/>
    </source>
</evidence>
<dbReference type="Pfam" id="PF00069">
    <property type="entry name" value="Pkinase"/>
    <property type="match status" value="1"/>
</dbReference>
<evidence type="ECO:0000256" key="3">
    <source>
        <dbReference type="ARBA" id="ARBA00022527"/>
    </source>
</evidence>
<dbReference type="FunFam" id="1.10.510.10:FF:000008">
    <property type="entry name" value="Non-specific serine/threonine protein kinase"/>
    <property type="match status" value="1"/>
</dbReference>
<dbReference type="EMBL" id="CAJJDM010000007">
    <property type="protein sequence ID" value="CAD8045792.1"/>
    <property type="molecule type" value="Genomic_DNA"/>
</dbReference>
<dbReference type="AlphaFoldDB" id="A0A8S1JSW7"/>
<evidence type="ECO:0000256" key="10">
    <source>
        <dbReference type="ARBA" id="ARBA00048679"/>
    </source>
</evidence>
<evidence type="ECO:0000313" key="13">
    <source>
        <dbReference type="EMBL" id="CAD8045792.1"/>
    </source>
</evidence>
<keyword evidence="6" id="KW-0547">Nucleotide-binding</keyword>
<evidence type="ECO:0000256" key="5">
    <source>
        <dbReference type="ARBA" id="ARBA00022679"/>
    </source>
</evidence>
<dbReference type="EC" id="2.7.11.1" evidence="2"/>
<evidence type="ECO:0000256" key="9">
    <source>
        <dbReference type="ARBA" id="ARBA00047899"/>
    </source>
</evidence>
<dbReference type="GO" id="GO:0005524">
    <property type="term" value="F:ATP binding"/>
    <property type="evidence" value="ECO:0007669"/>
    <property type="project" value="UniProtKB-KW"/>
</dbReference>
<dbReference type="Pfam" id="PF00433">
    <property type="entry name" value="Pkinase_C"/>
    <property type="match status" value="1"/>
</dbReference>
<organism evidence="13 14">
    <name type="scientific">Paramecium primaurelia</name>
    <dbReference type="NCBI Taxonomy" id="5886"/>
    <lineage>
        <taxon>Eukaryota</taxon>
        <taxon>Sar</taxon>
        <taxon>Alveolata</taxon>
        <taxon>Ciliophora</taxon>
        <taxon>Intramacronucleata</taxon>
        <taxon>Oligohymenophorea</taxon>
        <taxon>Peniculida</taxon>
        <taxon>Parameciidae</taxon>
        <taxon>Paramecium</taxon>
    </lineage>
</organism>
<dbReference type="PROSITE" id="PS50011">
    <property type="entry name" value="PROTEIN_KINASE_DOM"/>
    <property type="match status" value="1"/>
</dbReference>
<keyword evidence="4" id="KW-0597">Phosphoprotein</keyword>
<reference evidence="13" key="1">
    <citation type="submission" date="2021-01" db="EMBL/GenBank/DDBJ databases">
        <authorList>
            <consortium name="Genoscope - CEA"/>
            <person name="William W."/>
        </authorList>
    </citation>
    <scope>NUCLEOTIDE SEQUENCE</scope>
</reference>
<evidence type="ECO:0000256" key="1">
    <source>
        <dbReference type="ARBA" id="ARBA00009903"/>
    </source>
</evidence>
<dbReference type="InterPro" id="IPR000719">
    <property type="entry name" value="Prot_kinase_dom"/>
</dbReference>
<dbReference type="InterPro" id="IPR017892">
    <property type="entry name" value="Pkinase_C"/>
</dbReference>
<dbReference type="PANTHER" id="PTHR24351">
    <property type="entry name" value="RIBOSOMAL PROTEIN S6 KINASE"/>
    <property type="match status" value="1"/>
</dbReference>
<keyword evidence="3" id="KW-0723">Serine/threonine-protein kinase</keyword>
<name>A0A8S1JSW7_PARPR</name>
<dbReference type="InterPro" id="IPR000961">
    <property type="entry name" value="AGC-kinase_C"/>
</dbReference>
<keyword evidence="5" id="KW-0808">Transferase</keyword>
<evidence type="ECO:0000256" key="7">
    <source>
        <dbReference type="ARBA" id="ARBA00022777"/>
    </source>
</evidence>
<gene>
    <name evidence="13" type="ORF">PPRIM_AZ9-3.1.T0100029</name>
</gene>
<dbReference type="SMART" id="SM00220">
    <property type="entry name" value="S_TKc"/>
    <property type="match status" value="1"/>
</dbReference>
<comment type="caution">
    <text evidence="13">The sequence shown here is derived from an EMBL/GenBank/DDBJ whole genome shotgun (WGS) entry which is preliminary data.</text>
</comment>
<proteinExistence type="inferred from homology"/>
<evidence type="ECO:0000256" key="2">
    <source>
        <dbReference type="ARBA" id="ARBA00012513"/>
    </source>
</evidence>
<dbReference type="GO" id="GO:0004674">
    <property type="term" value="F:protein serine/threonine kinase activity"/>
    <property type="evidence" value="ECO:0007669"/>
    <property type="project" value="UniProtKB-KW"/>
</dbReference>
<keyword evidence="8" id="KW-0067">ATP-binding</keyword>
<keyword evidence="14" id="KW-1185">Reference proteome</keyword>
<evidence type="ECO:0000256" key="6">
    <source>
        <dbReference type="ARBA" id="ARBA00022741"/>
    </source>
</evidence>
<evidence type="ECO:0000313" key="14">
    <source>
        <dbReference type="Proteomes" id="UP000688137"/>
    </source>
</evidence>
<evidence type="ECO:0000256" key="8">
    <source>
        <dbReference type="ARBA" id="ARBA00022840"/>
    </source>
</evidence>
<dbReference type="OMA" id="LHHEINY"/>
<comment type="catalytic activity">
    <reaction evidence="9">
        <text>L-threonyl-[protein] + ATP = O-phospho-L-threonyl-[protein] + ADP + H(+)</text>
        <dbReference type="Rhea" id="RHEA:46608"/>
        <dbReference type="Rhea" id="RHEA-COMP:11060"/>
        <dbReference type="Rhea" id="RHEA-COMP:11605"/>
        <dbReference type="ChEBI" id="CHEBI:15378"/>
        <dbReference type="ChEBI" id="CHEBI:30013"/>
        <dbReference type="ChEBI" id="CHEBI:30616"/>
        <dbReference type="ChEBI" id="CHEBI:61977"/>
        <dbReference type="ChEBI" id="CHEBI:456216"/>
        <dbReference type="EC" id="2.7.11.1"/>
    </reaction>
</comment>
<feature type="domain" description="Protein kinase" evidence="11">
    <location>
        <begin position="34"/>
        <end position="287"/>
    </location>
</feature>
<dbReference type="InterPro" id="IPR008271">
    <property type="entry name" value="Ser/Thr_kinase_AS"/>
</dbReference>
<sequence>MKNNQENDIGLNVVYLIQQHNLSQDKKKLTLDQFHLLSVIGKGSIGKVLLVRKKDNQKIYALKVIKKTQLKENHQVKQIYAERNILKNSHHPFIIKLEYAFQNETKLYFCLQYCPGGELYHLLVQKNKLTEEQAKFYACQIVLAFQYLHEQDIIYRDLKPENVLIDSEGYIKLTDFGFSKQGIQGNFGAHSKCGTAEYLAPELLTGNHGKAADWWTFGTLIYEMVIGQPAFFGETKEELFNQILHHEINYKKIGVSSQLKDLLSKLLQKDPNNRISSANEVKKHPWFKNVDWDMILQKQIPPVFFPSLNSDDDVQYFDDCFLKESIFSQTNSLSTEEQINSPYQGFSYSASLQQNKEEQWEF</sequence>
<feature type="domain" description="AGC-kinase C-terminal" evidence="12">
    <location>
        <begin position="288"/>
        <end position="358"/>
    </location>
</feature>
<dbReference type="FunFam" id="3.30.200.20:FF:000524">
    <property type="entry name" value="Non-specific serine/threonine protein kinase"/>
    <property type="match status" value="1"/>
</dbReference>
<dbReference type="PROSITE" id="PS00108">
    <property type="entry name" value="PROTEIN_KINASE_ST"/>
    <property type="match status" value="1"/>
</dbReference>
<dbReference type="PROSITE" id="PS51285">
    <property type="entry name" value="AGC_KINASE_CTER"/>
    <property type="match status" value="1"/>
</dbReference>
<evidence type="ECO:0000256" key="4">
    <source>
        <dbReference type="ARBA" id="ARBA00022553"/>
    </source>
</evidence>